<evidence type="ECO:0000256" key="1">
    <source>
        <dbReference type="ARBA" id="ARBA00004613"/>
    </source>
</evidence>
<organism evidence="6 7">
    <name type="scientific">Tegillarca granosa</name>
    <name type="common">Malaysian cockle</name>
    <name type="synonym">Anadara granosa</name>
    <dbReference type="NCBI Taxonomy" id="220873"/>
    <lineage>
        <taxon>Eukaryota</taxon>
        <taxon>Metazoa</taxon>
        <taxon>Spiralia</taxon>
        <taxon>Lophotrochozoa</taxon>
        <taxon>Mollusca</taxon>
        <taxon>Bivalvia</taxon>
        <taxon>Autobranchia</taxon>
        <taxon>Pteriomorphia</taxon>
        <taxon>Arcoida</taxon>
        <taxon>Arcoidea</taxon>
        <taxon>Arcidae</taxon>
        <taxon>Tegillarca</taxon>
    </lineage>
</organism>
<dbReference type="InterPro" id="IPR001148">
    <property type="entry name" value="CA_dom"/>
</dbReference>
<keyword evidence="7" id="KW-1185">Reference proteome</keyword>
<evidence type="ECO:0000256" key="2">
    <source>
        <dbReference type="ARBA" id="ARBA00010718"/>
    </source>
</evidence>
<dbReference type="SUPFAM" id="SSF51069">
    <property type="entry name" value="Carbonic anhydrase"/>
    <property type="match status" value="1"/>
</dbReference>
<dbReference type="EMBL" id="JARBDR010000246">
    <property type="protein sequence ID" value="KAJ8317169.1"/>
    <property type="molecule type" value="Genomic_DNA"/>
</dbReference>
<evidence type="ECO:0000256" key="4">
    <source>
        <dbReference type="SAM" id="MobiDB-lite"/>
    </source>
</evidence>
<evidence type="ECO:0000256" key="3">
    <source>
        <dbReference type="ARBA" id="ARBA00022525"/>
    </source>
</evidence>
<dbReference type="Pfam" id="PF00194">
    <property type="entry name" value="Carb_anhydrase"/>
    <property type="match status" value="1"/>
</dbReference>
<sequence length="496" mass="56840">MTLDRSKEKSKSRNTKTSKMIFSGKFNHNLLAVCMFILFLVTDAGQWSYEGHTGPKNWHTLFPEKCSGRKQSPININTLDTIEDPGLKDFALWYDPPKPGSKFIMHNNGHTVQVDTEGEFYVTNGGLPNVYATKQFHFHWGHHKVQGSEHKIDGKAAPIELHIVNFNIDRHDTIVEALTAPQGLAVLGVMFEVSDRDNPVLEPLILNMNRVKDPELKKRIEIPALPIRDFLPKDTTRYFRYNGSLTTPGCFESVIWTLFADRQTISHRQLMKFRRLLKPAHERRHHHNHKHRRMRRNEPNTETAAETVLEEIGIKDNVKEETELMETMMKNNAHGQDHTTGNNNEMKPTLGETSKKFHLYDDESPNLDKNKPIINGSAEVEEHKKHEDHAGHGGHDAEVTVETEEKWVELDWDKFGIVPDNLVNNFRPVQPLNDRKILRSFPLEKIKESKVAYIIEEDTESDNKNYNNNNGALGSSAQLSIFILVVNILYGVSTLL</sequence>
<evidence type="ECO:0000313" key="7">
    <source>
        <dbReference type="Proteomes" id="UP001217089"/>
    </source>
</evidence>
<feature type="domain" description="Alpha-carbonic anhydrase" evidence="5">
    <location>
        <begin position="45"/>
        <end position="309"/>
    </location>
</feature>
<dbReference type="InterPro" id="IPR036398">
    <property type="entry name" value="CA_dom_sf"/>
</dbReference>
<dbReference type="PANTHER" id="PTHR18952:SF278">
    <property type="entry name" value="CARBONIC ANHYDRASE"/>
    <property type="match status" value="1"/>
</dbReference>
<proteinExistence type="inferred from homology"/>
<evidence type="ECO:0000259" key="5">
    <source>
        <dbReference type="PROSITE" id="PS51144"/>
    </source>
</evidence>
<dbReference type="CDD" id="cd00326">
    <property type="entry name" value="alpha_CA"/>
    <property type="match status" value="1"/>
</dbReference>
<comment type="subcellular location">
    <subcellularLocation>
        <location evidence="1">Secreted</location>
    </subcellularLocation>
</comment>
<gene>
    <name evidence="6" type="ORF">KUTeg_005073</name>
</gene>
<dbReference type="SMART" id="SM01057">
    <property type="entry name" value="Carb_anhydrase"/>
    <property type="match status" value="1"/>
</dbReference>
<reference evidence="6 7" key="1">
    <citation type="submission" date="2022-12" db="EMBL/GenBank/DDBJ databases">
        <title>Chromosome-level genome of Tegillarca granosa.</title>
        <authorList>
            <person name="Kim J."/>
        </authorList>
    </citation>
    <scope>NUCLEOTIDE SEQUENCE [LARGE SCALE GENOMIC DNA]</scope>
    <source>
        <strain evidence="6">Teg-2019</strain>
        <tissue evidence="6">Adductor muscle</tissue>
    </source>
</reference>
<accession>A0ABQ9FIQ7</accession>
<protein>
    <recommendedName>
        <fullName evidence="5">Alpha-carbonic anhydrase domain-containing protein</fullName>
    </recommendedName>
</protein>
<feature type="compositionally biased region" description="Basic residues" evidence="4">
    <location>
        <begin position="282"/>
        <end position="295"/>
    </location>
</feature>
<dbReference type="PANTHER" id="PTHR18952">
    <property type="entry name" value="CARBONIC ANHYDRASE"/>
    <property type="match status" value="1"/>
</dbReference>
<dbReference type="Gene3D" id="3.10.200.10">
    <property type="entry name" value="Alpha carbonic anhydrase"/>
    <property type="match status" value="1"/>
</dbReference>
<feature type="region of interest" description="Disordered" evidence="4">
    <location>
        <begin position="282"/>
        <end position="303"/>
    </location>
</feature>
<name>A0ABQ9FIQ7_TEGGR</name>
<dbReference type="Proteomes" id="UP001217089">
    <property type="component" value="Unassembled WGS sequence"/>
</dbReference>
<dbReference type="PROSITE" id="PS51144">
    <property type="entry name" value="ALPHA_CA_2"/>
    <property type="match status" value="1"/>
</dbReference>
<keyword evidence="3" id="KW-0964">Secreted</keyword>
<comment type="similarity">
    <text evidence="2">Belongs to the alpha-carbonic anhydrase family.</text>
</comment>
<evidence type="ECO:0000313" key="6">
    <source>
        <dbReference type="EMBL" id="KAJ8317169.1"/>
    </source>
</evidence>
<comment type="caution">
    <text evidence="6">The sequence shown here is derived from an EMBL/GenBank/DDBJ whole genome shotgun (WGS) entry which is preliminary data.</text>
</comment>
<dbReference type="InterPro" id="IPR023561">
    <property type="entry name" value="Carbonic_anhydrase_a-class"/>
</dbReference>